<feature type="transmembrane region" description="Helical" evidence="1">
    <location>
        <begin position="35"/>
        <end position="57"/>
    </location>
</feature>
<dbReference type="AlphaFoldDB" id="A0A6C0DUX9"/>
<name>A0A6C0DUX9_9ZZZZ</name>
<feature type="transmembrane region" description="Helical" evidence="1">
    <location>
        <begin position="106"/>
        <end position="125"/>
    </location>
</feature>
<evidence type="ECO:0000256" key="1">
    <source>
        <dbReference type="SAM" id="Phobius"/>
    </source>
</evidence>
<feature type="transmembrane region" description="Helical" evidence="1">
    <location>
        <begin position="159"/>
        <end position="177"/>
    </location>
</feature>
<reference evidence="2" key="1">
    <citation type="journal article" date="2020" name="Nature">
        <title>Giant virus diversity and host interactions through global metagenomics.</title>
        <authorList>
            <person name="Schulz F."/>
            <person name="Roux S."/>
            <person name="Paez-Espino D."/>
            <person name="Jungbluth S."/>
            <person name="Walsh D.A."/>
            <person name="Denef V.J."/>
            <person name="McMahon K.D."/>
            <person name="Konstantinidis K.T."/>
            <person name="Eloe-Fadrosh E.A."/>
            <person name="Kyrpides N.C."/>
            <person name="Woyke T."/>
        </authorList>
    </citation>
    <scope>NUCLEOTIDE SEQUENCE</scope>
    <source>
        <strain evidence="2">GVMAG-M-3300023174-68</strain>
    </source>
</reference>
<organism evidence="2">
    <name type="scientific">viral metagenome</name>
    <dbReference type="NCBI Taxonomy" id="1070528"/>
    <lineage>
        <taxon>unclassified sequences</taxon>
        <taxon>metagenomes</taxon>
        <taxon>organismal metagenomes</taxon>
    </lineage>
</organism>
<feature type="transmembrane region" description="Helical" evidence="1">
    <location>
        <begin position="9"/>
        <end position="29"/>
    </location>
</feature>
<sequence>MILNIITSVVWWVYLYRNILTSIVYFRYYDLDNKIIKLLLLMLYSFSDEMMSFLFLVEYARIFLSMEMIKCVNIYRYVRWMEYNLLTGIIYPYYGTFMLNMSSRVVEMMMIIFLLNLYSELNNIVHVRLYSKYKKRLDLYYNEDEISEYYRIKSKLDKYCVYILICYTLSIISYNMWIYTFYLYYMSLIVENYYMLDNILYKNTRMQE</sequence>
<dbReference type="EMBL" id="MN739679">
    <property type="protein sequence ID" value="QHT20647.1"/>
    <property type="molecule type" value="Genomic_DNA"/>
</dbReference>
<protein>
    <submittedName>
        <fullName evidence="2">Uncharacterized protein</fullName>
    </submittedName>
</protein>
<evidence type="ECO:0000313" key="2">
    <source>
        <dbReference type="EMBL" id="QHT20647.1"/>
    </source>
</evidence>
<keyword evidence="1" id="KW-1133">Transmembrane helix</keyword>
<accession>A0A6C0DUX9</accession>
<keyword evidence="1" id="KW-0472">Membrane</keyword>
<keyword evidence="1" id="KW-0812">Transmembrane</keyword>
<proteinExistence type="predicted"/>
<feature type="transmembrane region" description="Helical" evidence="1">
    <location>
        <begin position="77"/>
        <end position="94"/>
    </location>
</feature>